<reference evidence="2" key="1">
    <citation type="journal article" date="2021" name="Environ. Microbiol.">
        <title>Genomic characterization of three novel Desulfobacterota classes expand the metabolic and phylogenetic diversity of the phylum.</title>
        <authorList>
            <person name="Murphy C.L."/>
            <person name="Biggerstaff J."/>
            <person name="Eichhorn A."/>
            <person name="Ewing E."/>
            <person name="Shahan R."/>
            <person name="Soriano D."/>
            <person name="Stewart S."/>
            <person name="VanMol K."/>
            <person name="Walker R."/>
            <person name="Walters P."/>
            <person name="Elshahed M.S."/>
            <person name="Youssef N.H."/>
        </authorList>
    </citation>
    <scope>NUCLEOTIDE SEQUENCE</scope>
    <source>
        <strain evidence="2">Zod_Metabat.24</strain>
    </source>
</reference>
<evidence type="ECO:0000256" key="1">
    <source>
        <dbReference type="SAM" id="SignalP"/>
    </source>
</evidence>
<gene>
    <name evidence="2" type="ORF">JW984_16500</name>
</gene>
<sequence>MRKPFILSIVTVLTVALCVTVAISEEATAKFYVTSNDTGNKILSGLEGVKRVENGTEEGKEFNTVYYDPNIITEEEMAGALKAQNVYIGTSKLFLLDKP</sequence>
<name>A0A9D8KJT8_9DELT</name>
<proteinExistence type="predicted"/>
<dbReference type="EMBL" id="JAFGIX010000089">
    <property type="protein sequence ID" value="MBN1574798.1"/>
    <property type="molecule type" value="Genomic_DNA"/>
</dbReference>
<organism evidence="2 3">
    <name type="scientific">Candidatus Zymogenus saltonus</name>
    <dbReference type="NCBI Taxonomy" id="2844893"/>
    <lineage>
        <taxon>Bacteria</taxon>
        <taxon>Deltaproteobacteria</taxon>
        <taxon>Candidatus Zymogenia</taxon>
        <taxon>Candidatus Zymogeniales</taxon>
        <taxon>Candidatus Zymogenaceae</taxon>
        <taxon>Candidatus Zymogenus</taxon>
    </lineage>
</organism>
<reference evidence="2" key="2">
    <citation type="submission" date="2021-01" db="EMBL/GenBank/DDBJ databases">
        <authorList>
            <person name="Hahn C.R."/>
            <person name="Youssef N.H."/>
            <person name="Elshahed M."/>
        </authorList>
    </citation>
    <scope>NUCLEOTIDE SEQUENCE</scope>
    <source>
        <strain evidence="2">Zod_Metabat.24</strain>
    </source>
</reference>
<protein>
    <submittedName>
        <fullName evidence="2">Uncharacterized protein</fullName>
    </submittedName>
</protein>
<comment type="caution">
    <text evidence="2">The sequence shown here is derived from an EMBL/GenBank/DDBJ whole genome shotgun (WGS) entry which is preliminary data.</text>
</comment>
<evidence type="ECO:0000313" key="3">
    <source>
        <dbReference type="Proteomes" id="UP000809273"/>
    </source>
</evidence>
<dbReference type="Proteomes" id="UP000809273">
    <property type="component" value="Unassembled WGS sequence"/>
</dbReference>
<accession>A0A9D8KJT8</accession>
<dbReference type="AlphaFoldDB" id="A0A9D8KJT8"/>
<keyword evidence="1" id="KW-0732">Signal</keyword>
<evidence type="ECO:0000313" key="2">
    <source>
        <dbReference type="EMBL" id="MBN1574798.1"/>
    </source>
</evidence>
<feature type="signal peptide" evidence="1">
    <location>
        <begin position="1"/>
        <end position="24"/>
    </location>
</feature>
<feature type="chain" id="PRO_5038954274" evidence="1">
    <location>
        <begin position="25"/>
        <end position="99"/>
    </location>
</feature>